<dbReference type="AlphaFoldDB" id="A0A1Y3M6F4"/>
<dbReference type="Proteomes" id="UP000195321">
    <property type="component" value="Unassembled WGS sequence"/>
</dbReference>
<gene>
    <name evidence="1" type="ORF">BW425_26180</name>
</gene>
<accession>A0A1Y3M6F4</accession>
<dbReference type="EMBL" id="MWPX01000067">
    <property type="protein sequence ID" value="OUM46017.1"/>
    <property type="molecule type" value="Genomic_DNA"/>
</dbReference>
<evidence type="ECO:0000313" key="1">
    <source>
        <dbReference type="EMBL" id="OUM46017.1"/>
    </source>
</evidence>
<reference evidence="1 2" key="1">
    <citation type="submission" date="2017-02" db="EMBL/GenBank/DDBJ databases">
        <title>Bacillus pseudomycoides isolate FSL K6-0042.</title>
        <authorList>
            <person name="Kovac J."/>
        </authorList>
    </citation>
    <scope>NUCLEOTIDE SEQUENCE [LARGE SCALE GENOMIC DNA]</scope>
    <source>
        <strain evidence="1 2">FSL K6-0042</strain>
    </source>
</reference>
<comment type="caution">
    <text evidence="1">The sequence shown here is derived from an EMBL/GenBank/DDBJ whole genome shotgun (WGS) entry which is preliminary data.</text>
</comment>
<dbReference type="InterPro" id="IPR016630">
    <property type="entry name" value="UCP015278"/>
</dbReference>
<sequence length="159" mass="19036">MDLIDFKDKGLKYDWKTIYTGVNKKYFEPNVISVYAVELMEAGDDDAFVNELAWGIDSNDLDKILFEIKDSYFPNLEENSEELQNENRKPRFVYLSKLKEKITDEDELLNRIAEFYDRHDYPEDMTSFITYMPQDTPTTKKDLLNRFYKFLDSEKKFID</sequence>
<dbReference type="Pfam" id="PF10004">
    <property type="entry name" value="DUF2247"/>
    <property type="match status" value="1"/>
</dbReference>
<dbReference type="RefSeq" id="WP_016114764.1">
    <property type="nucleotide sequence ID" value="NZ_CP189809.1"/>
</dbReference>
<proteinExistence type="predicted"/>
<dbReference type="PIRSF" id="PIRSF015278">
    <property type="entry name" value="UCP015278"/>
    <property type="match status" value="1"/>
</dbReference>
<organism evidence="1 2">
    <name type="scientific">Bacillus pseudomycoides</name>
    <dbReference type="NCBI Taxonomy" id="64104"/>
    <lineage>
        <taxon>Bacteria</taxon>
        <taxon>Bacillati</taxon>
        <taxon>Bacillota</taxon>
        <taxon>Bacilli</taxon>
        <taxon>Bacillales</taxon>
        <taxon>Bacillaceae</taxon>
        <taxon>Bacillus</taxon>
        <taxon>Bacillus cereus group</taxon>
    </lineage>
</organism>
<protein>
    <submittedName>
        <fullName evidence="1">Uncharacterized protein</fullName>
    </submittedName>
</protein>
<evidence type="ECO:0000313" key="2">
    <source>
        <dbReference type="Proteomes" id="UP000195321"/>
    </source>
</evidence>
<name>A0A1Y3M6F4_9BACI</name>